<protein>
    <submittedName>
        <fullName evidence="1">Uncharacterized protein</fullName>
    </submittedName>
</protein>
<evidence type="ECO:0000313" key="1">
    <source>
        <dbReference type="EMBL" id="KAJ9078575.1"/>
    </source>
</evidence>
<dbReference type="EMBL" id="QTSX02002144">
    <property type="protein sequence ID" value="KAJ9078575.1"/>
    <property type="molecule type" value="Genomic_DNA"/>
</dbReference>
<comment type="caution">
    <text evidence="1">The sequence shown here is derived from an EMBL/GenBank/DDBJ whole genome shotgun (WGS) entry which is preliminary data.</text>
</comment>
<reference evidence="1" key="1">
    <citation type="submission" date="2022-04" db="EMBL/GenBank/DDBJ databases">
        <title>Genome of the entomopathogenic fungus Entomophthora muscae.</title>
        <authorList>
            <person name="Elya C."/>
            <person name="Lovett B.R."/>
            <person name="Lee E."/>
            <person name="Macias A.M."/>
            <person name="Hajek A.E."/>
            <person name="De Bivort B.L."/>
            <person name="Kasson M.T."/>
            <person name="De Fine Licht H.H."/>
            <person name="Stajich J.E."/>
        </authorList>
    </citation>
    <scope>NUCLEOTIDE SEQUENCE</scope>
    <source>
        <strain evidence="1">Berkeley</strain>
    </source>
</reference>
<organism evidence="1 2">
    <name type="scientific">Entomophthora muscae</name>
    <dbReference type="NCBI Taxonomy" id="34485"/>
    <lineage>
        <taxon>Eukaryota</taxon>
        <taxon>Fungi</taxon>
        <taxon>Fungi incertae sedis</taxon>
        <taxon>Zoopagomycota</taxon>
        <taxon>Entomophthoromycotina</taxon>
        <taxon>Entomophthoromycetes</taxon>
        <taxon>Entomophthorales</taxon>
        <taxon>Entomophthoraceae</taxon>
        <taxon>Entomophthora</taxon>
    </lineage>
</organism>
<proteinExistence type="predicted"/>
<accession>A0ACC2TVM8</accession>
<sequence length="191" mass="21920">MDTSVGSENRHVFKVNPLHNLKSDLNFLFSLQNPALSPVWKIWLGKVYRPPMPQWTLDMFNRYIKTLKDEPILLTPRDAEISHASPGYSSKRPIQTPSQSFENSPTIRPESEQEIAQDDSSQDGSSIVEPSYSMFDSGDTKPVNEEPLLIEEPVFFNDRNGERETPNFVYFRSSLDNYIAQHPYINNPQSL</sequence>
<dbReference type="Proteomes" id="UP001165960">
    <property type="component" value="Unassembled WGS sequence"/>
</dbReference>
<name>A0ACC2TVM8_9FUNG</name>
<evidence type="ECO:0000313" key="2">
    <source>
        <dbReference type="Proteomes" id="UP001165960"/>
    </source>
</evidence>
<keyword evidence="2" id="KW-1185">Reference proteome</keyword>
<gene>
    <name evidence="1" type="ORF">DSO57_1005418</name>
</gene>